<dbReference type="SUPFAM" id="SSF52317">
    <property type="entry name" value="Class I glutamine amidotransferase-like"/>
    <property type="match status" value="1"/>
</dbReference>
<dbReference type="EMBL" id="FNAK01000007">
    <property type="protein sequence ID" value="SDE46637.1"/>
    <property type="molecule type" value="Genomic_DNA"/>
</dbReference>
<dbReference type="SUPFAM" id="SSF46689">
    <property type="entry name" value="Homeodomain-like"/>
    <property type="match status" value="2"/>
</dbReference>
<keyword evidence="2" id="KW-0804">Transcription</keyword>
<keyword evidence="1" id="KW-0805">Transcription regulation</keyword>
<sequence>MPHIRYFVPTKERAVRKIGFLVFDGFQSLDVTGPADVFSVADATARRLSRQHSSEKKCQLSYFSLDGKSVVASNGMTVSVDGSLVSPEVDLDVLILSGGDIASLEKVEKSKALAAKLWVLHKAGTFIVSICNGTFLLAPSGLLDGLLVTTHWQAALRLEARYPALTVDPDKLFSVTEHIATSAGVASGIDLALDFVARWYGDEIAFSVAKELVVPYRRSGSQRQLSMLLAAQASGPKVAALLAWIRQNLRRDLSVEELADHMAMSRRSFYRWFKAETGLSPAFMVSQIRMETATALLEQGGKSVKEVARFCGFSSADHMAVCFRRHSGISPSHLLPDG</sequence>
<dbReference type="Proteomes" id="UP000183685">
    <property type="component" value="Unassembled WGS sequence"/>
</dbReference>
<evidence type="ECO:0000313" key="5">
    <source>
        <dbReference type="Proteomes" id="UP000183685"/>
    </source>
</evidence>
<evidence type="ECO:0000256" key="1">
    <source>
        <dbReference type="ARBA" id="ARBA00023015"/>
    </source>
</evidence>
<dbReference type="Gene3D" id="1.10.10.60">
    <property type="entry name" value="Homeodomain-like"/>
    <property type="match status" value="1"/>
</dbReference>
<dbReference type="PROSITE" id="PS01124">
    <property type="entry name" value="HTH_ARAC_FAMILY_2"/>
    <property type="match status" value="1"/>
</dbReference>
<dbReference type="InterPro" id="IPR002818">
    <property type="entry name" value="DJ-1/PfpI"/>
</dbReference>
<dbReference type="Pfam" id="PF01965">
    <property type="entry name" value="DJ-1_PfpI"/>
    <property type="match status" value="1"/>
</dbReference>
<feature type="domain" description="HTH araC/xylS-type" evidence="3">
    <location>
        <begin position="239"/>
        <end position="337"/>
    </location>
</feature>
<dbReference type="SMART" id="SM00342">
    <property type="entry name" value="HTH_ARAC"/>
    <property type="match status" value="1"/>
</dbReference>
<dbReference type="PANTHER" id="PTHR43130">
    <property type="entry name" value="ARAC-FAMILY TRANSCRIPTIONAL REGULATOR"/>
    <property type="match status" value="1"/>
</dbReference>
<dbReference type="InterPro" id="IPR052158">
    <property type="entry name" value="INH-QAR"/>
</dbReference>
<dbReference type="InterPro" id="IPR018060">
    <property type="entry name" value="HTH_AraC"/>
</dbReference>
<accession>A0A1G7D542</accession>
<dbReference type="Gene3D" id="3.40.50.880">
    <property type="match status" value="1"/>
</dbReference>
<dbReference type="AlphaFoldDB" id="A0A1G7D542"/>
<keyword evidence="5" id="KW-1185">Reference proteome</keyword>
<gene>
    <name evidence="4" type="ORF">SAMN04488071_2962</name>
</gene>
<dbReference type="PANTHER" id="PTHR43130:SF3">
    <property type="entry name" value="HTH-TYPE TRANSCRIPTIONAL REGULATOR RV1931C"/>
    <property type="match status" value="1"/>
</dbReference>
<organism evidence="4 5">
    <name type="scientific">Kordiimonas lacus</name>
    <dbReference type="NCBI Taxonomy" id="637679"/>
    <lineage>
        <taxon>Bacteria</taxon>
        <taxon>Pseudomonadati</taxon>
        <taxon>Pseudomonadota</taxon>
        <taxon>Alphaproteobacteria</taxon>
        <taxon>Kordiimonadales</taxon>
        <taxon>Kordiimonadaceae</taxon>
        <taxon>Kordiimonas</taxon>
    </lineage>
</organism>
<evidence type="ECO:0000259" key="3">
    <source>
        <dbReference type="PROSITE" id="PS01124"/>
    </source>
</evidence>
<dbReference type="GO" id="GO:0003700">
    <property type="term" value="F:DNA-binding transcription factor activity"/>
    <property type="evidence" value="ECO:0007669"/>
    <property type="project" value="InterPro"/>
</dbReference>
<evidence type="ECO:0000313" key="4">
    <source>
        <dbReference type="EMBL" id="SDE46637.1"/>
    </source>
</evidence>
<dbReference type="InterPro" id="IPR029062">
    <property type="entry name" value="Class_I_gatase-like"/>
</dbReference>
<proteinExistence type="predicted"/>
<dbReference type="STRING" id="637679.GCA_001550055_02340"/>
<protein>
    <submittedName>
        <fullName evidence="4">Transcriptional regulator, AraC family with amidase-like domain</fullName>
    </submittedName>
</protein>
<reference evidence="4 5" key="1">
    <citation type="submission" date="2016-10" db="EMBL/GenBank/DDBJ databases">
        <authorList>
            <person name="de Groot N.N."/>
        </authorList>
    </citation>
    <scope>NUCLEOTIDE SEQUENCE [LARGE SCALE GENOMIC DNA]</scope>
    <source>
        <strain evidence="4 5">CGMCC 1.9109</strain>
    </source>
</reference>
<dbReference type="GO" id="GO:0043565">
    <property type="term" value="F:sequence-specific DNA binding"/>
    <property type="evidence" value="ECO:0007669"/>
    <property type="project" value="InterPro"/>
</dbReference>
<name>A0A1G7D542_9PROT</name>
<dbReference type="Pfam" id="PF12833">
    <property type="entry name" value="HTH_18"/>
    <property type="match status" value="1"/>
</dbReference>
<dbReference type="CDD" id="cd03137">
    <property type="entry name" value="GATase1_AraC_1"/>
    <property type="match status" value="1"/>
</dbReference>
<evidence type="ECO:0000256" key="2">
    <source>
        <dbReference type="ARBA" id="ARBA00023163"/>
    </source>
</evidence>
<dbReference type="InterPro" id="IPR009057">
    <property type="entry name" value="Homeodomain-like_sf"/>
</dbReference>